<protein>
    <submittedName>
        <fullName evidence="1">Uncharacterized protein</fullName>
    </submittedName>
</protein>
<comment type="caution">
    <text evidence="1">The sequence shown here is derived from an EMBL/GenBank/DDBJ whole genome shotgun (WGS) entry which is preliminary data.</text>
</comment>
<gene>
    <name evidence="1" type="ORF">EVG20_g3693</name>
</gene>
<dbReference type="AlphaFoldDB" id="A0A4Y9Z233"/>
<name>A0A4Y9Z233_9AGAM</name>
<sequence length="76" mass="8330">MPHPATSATPFTALPRCRRVQTYNWLFARMVPAWSNQGAPAAVRISEIPWPVERRELTGAPDVTMLNGNVISGATP</sequence>
<organism evidence="1 2">
    <name type="scientific">Dentipellis fragilis</name>
    <dbReference type="NCBI Taxonomy" id="205917"/>
    <lineage>
        <taxon>Eukaryota</taxon>
        <taxon>Fungi</taxon>
        <taxon>Dikarya</taxon>
        <taxon>Basidiomycota</taxon>
        <taxon>Agaricomycotina</taxon>
        <taxon>Agaricomycetes</taxon>
        <taxon>Russulales</taxon>
        <taxon>Hericiaceae</taxon>
        <taxon>Dentipellis</taxon>
    </lineage>
</organism>
<evidence type="ECO:0000313" key="1">
    <source>
        <dbReference type="EMBL" id="TFY68090.1"/>
    </source>
</evidence>
<accession>A0A4Y9Z233</accession>
<proteinExistence type="predicted"/>
<evidence type="ECO:0000313" key="2">
    <source>
        <dbReference type="Proteomes" id="UP000298327"/>
    </source>
</evidence>
<keyword evidence="2" id="KW-1185">Reference proteome</keyword>
<dbReference type="EMBL" id="SEOQ01000172">
    <property type="protein sequence ID" value="TFY68090.1"/>
    <property type="molecule type" value="Genomic_DNA"/>
</dbReference>
<dbReference type="Proteomes" id="UP000298327">
    <property type="component" value="Unassembled WGS sequence"/>
</dbReference>
<reference evidence="1 2" key="1">
    <citation type="submission" date="2019-02" db="EMBL/GenBank/DDBJ databases">
        <title>Genome sequencing of the rare red list fungi Dentipellis fragilis.</title>
        <authorList>
            <person name="Buettner E."/>
            <person name="Kellner H."/>
        </authorList>
    </citation>
    <scope>NUCLEOTIDE SEQUENCE [LARGE SCALE GENOMIC DNA]</scope>
    <source>
        <strain evidence="1 2">DSM 105465</strain>
    </source>
</reference>